<evidence type="ECO:0000256" key="5">
    <source>
        <dbReference type="ARBA" id="ARBA00022759"/>
    </source>
</evidence>
<dbReference type="RefSeq" id="WP_317944357.1">
    <property type="nucleotide sequence ID" value="NZ_JAUBDI010000010.1"/>
</dbReference>
<dbReference type="InterPro" id="IPR011856">
    <property type="entry name" value="tRNA_endonuc-like_dom_sf"/>
</dbReference>
<gene>
    <name evidence="13" type="primary">recU</name>
    <name evidence="14" type="ORF">QT711_11375</name>
</gene>
<comment type="subcellular location">
    <subcellularLocation>
        <location evidence="1 13">Cytoplasm</location>
    </subcellularLocation>
</comment>
<keyword evidence="2 13" id="KW-0963">Cytoplasm</keyword>
<reference evidence="14 15" key="1">
    <citation type="submission" date="2023-06" db="EMBL/GenBank/DDBJ databases">
        <title>Sporosarcina sp. nov., isolated from Korean traditional fermented seafood 'Jeotgal'.</title>
        <authorList>
            <person name="Yang A.I."/>
            <person name="Shin N.-R."/>
        </authorList>
    </citation>
    <scope>NUCLEOTIDE SEQUENCE [LARGE SCALE GENOMIC DNA]</scope>
    <source>
        <strain evidence="14 15">KCTC13119</strain>
    </source>
</reference>
<dbReference type="PIRSF" id="PIRSF037785">
    <property type="entry name" value="RecU"/>
    <property type="match status" value="1"/>
</dbReference>
<evidence type="ECO:0000256" key="12">
    <source>
        <dbReference type="ARBA" id="ARBA00029523"/>
    </source>
</evidence>
<keyword evidence="5 13" id="KW-0255">Endonuclease</keyword>
<keyword evidence="8 13" id="KW-0460">Magnesium</keyword>
<protein>
    <recommendedName>
        <fullName evidence="12 13">Holliday junction resolvase RecU</fullName>
        <ecNumber evidence="13">3.1.21.10</ecNumber>
    </recommendedName>
    <alternativeName>
        <fullName evidence="13">Recombination protein U homolog</fullName>
    </alternativeName>
</protein>
<evidence type="ECO:0000256" key="2">
    <source>
        <dbReference type="ARBA" id="ARBA00022490"/>
    </source>
</evidence>
<feature type="site" description="Transition state stabilizer" evidence="13">
    <location>
        <position position="78"/>
    </location>
</feature>
<evidence type="ECO:0000256" key="13">
    <source>
        <dbReference type="HAMAP-Rule" id="MF_00130"/>
    </source>
</evidence>
<name>A0ABU4G9Y1_9BACL</name>
<evidence type="ECO:0000256" key="1">
    <source>
        <dbReference type="ARBA" id="ARBA00004496"/>
    </source>
</evidence>
<feature type="binding site" evidence="13">
    <location>
        <position position="63"/>
    </location>
    <ligand>
        <name>Mg(2+)</name>
        <dbReference type="ChEBI" id="CHEBI:18420"/>
    </ligand>
</feature>
<feature type="binding site" evidence="13">
    <location>
        <position position="76"/>
    </location>
    <ligand>
        <name>Mg(2+)</name>
        <dbReference type="ChEBI" id="CHEBI:18420"/>
    </ligand>
</feature>
<comment type="caution">
    <text evidence="14">The sequence shown here is derived from an EMBL/GenBank/DDBJ whole genome shotgun (WGS) entry which is preliminary data.</text>
</comment>
<evidence type="ECO:0000256" key="8">
    <source>
        <dbReference type="ARBA" id="ARBA00022842"/>
    </source>
</evidence>
<dbReference type="Gene3D" id="3.40.1350.10">
    <property type="match status" value="1"/>
</dbReference>
<keyword evidence="9 13" id="KW-0233">DNA recombination</keyword>
<dbReference type="Proteomes" id="UP001282284">
    <property type="component" value="Unassembled WGS sequence"/>
</dbReference>
<sequence length="171" mass="19638">MRKAYSRSHANRGAVLERLVDITNKQYRNKGVADIRKVPTPVQITKHHGRTVTGYTQKGEWVDYVGIHNGKTIVFDAKETANRTSFPLDNVSQHQYELLKSWHEKGARSFLLVSFSKLDEVYLLPFGQLQEAWTTSEKGGRKSIPHQDFVLNCDRVRSDKGYVLHYLKHVG</sequence>
<dbReference type="EC" id="3.1.21.10" evidence="13"/>
<comment type="catalytic activity">
    <reaction evidence="13">
        <text>Endonucleolytic cleavage at a junction such as a reciprocal single-stranded crossover between two homologous DNA duplexes (Holliday junction).</text>
        <dbReference type="EC" id="3.1.21.10"/>
    </reaction>
</comment>
<dbReference type="Pfam" id="PF03838">
    <property type="entry name" value="RecU"/>
    <property type="match status" value="1"/>
</dbReference>
<dbReference type="InterPro" id="IPR004612">
    <property type="entry name" value="Resolv_RecU"/>
</dbReference>
<dbReference type="InterPro" id="IPR011335">
    <property type="entry name" value="Restrct_endonuc-II-like"/>
</dbReference>
<evidence type="ECO:0000313" key="15">
    <source>
        <dbReference type="Proteomes" id="UP001282284"/>
    </source>
</evidence>
<keyword evidence="3 13" id="KW-0540">Nuclease</keyword>
<keyword evidence="10 13" id="KW-0234">DNA repair</keyword>
<comment type="similarity">
    <text evidence="11 13">Belongs to the RecU family.</text>
</comment>
<organism evidence="14 15">
    <name type="scientific">Sporosarcina saromensis</name>
    <dbReference type="NCBI Taxonomy" id="359365"/>
    <lineage>
        <taxon>Bacteria</taxon>
        <taxon>Bacillati</taxon>
        <taxon>Bacillota</taxon>
        <taxon>Bacilli</taxon>
        <taxon>Bacillales</taxon>
        <taxon>Caryophanaceae</taxon>
        <taxon>Sporosarcina</taxon>
    </lineage>
</organism>
<comment type="function">
    <text evidence="13">Endonuclease that resolves Holliday junction intermediates in genetic recombination. Cleaves mobile four-strand junctions by introducing symmetrical nicks in paired strands. Promotes annealing of linear ssDNA with homologous dsDNA. Required for DNA repair, homologous recombination and chromosome segregation.</text>
</comment>
<evidence type="ECO:0000256" key="7">
    <source>
        <dbReference type="ARBA" id="ARBA00022801"/>
    </source>
</evidence>
<evidence type="ECO:0000256" key="9">
    <source>
        <dbReference type="ARBA" id="ARBA00023172"/>
    </source>
</evidence>
<dbReference type="EMBL" id="JAUBDI010000010">
    <property type="protein sequence ID" value="MDW0113789.1"/>
    <property type="molecule type" value="Genomic_DNA"/>
</dbReference>
<keyword evidence="15" id="KW-1185">Reference proteome</keyword>
<keyword evidence="4 13" id="KW-0479">Metal-binding</keyword>
<evidence type="ECO:0000256" key="3">
    <source>
        <dbReference type="ARBA" id="ARBA00022722"/>
    </source>
</evidence>
<feature type="binding site" evidence="13">
    <location>
        <position position="95"/>
    </location>
    <ligand>
        <name>Mg(2+)</name>
        <dbReference type="ChEBI" id="CHEBI:18420"/>
    </ligand>
</feature>
<keyword evidence="7 13" id="KW-0378">Hydrolase</keyword>
<evidence type="ECO:0000256" key="10">
    <source>
        <dbReference type="ARBA" id="ARBA00023204"/>
    </source>
</evidence>
<evidence type="ECO:0000256" key="6">
    <source>
        <dbReference type="ARBA" id="ARBA00022763"/>
    </source>
</evidence>
<comment type="cofactor">
    <cofactor evidence="13">
        <name>Mg(2+)</name>
        <dbReference type="ChEBI" id="CHEBI:18420"/>
    </cofactor>
    <text evidence="13">Binds 1 Mg(2+) ion per subunit.</text>
</comment>
<proteinExistence type="inferred from homology"/>
<dbReference type="CDD" id="cd22354">
    <property type="entry name" value="RecU-like"/>
    <property type="match status" value="1"/>
</dbReference>
<comment type="caution">
    <text evidence="13">Lacks conserved residue(s) required for the propagation of feature annotation.</text>
</comment>
<evidence type="ECO:0000256" key="11">
    <source>
        <dbReference type="ARBA" id="ARBA00023447"/>
    </source>
</evidence>
<dbReference type="SUPFAM" id="SSF52980">
    <property type="entry name" value="Restriction endonuclease-like"/>
    <property type="match status" value="1"/>
</dbReference>
<keyword evidence="6 13" id="KW-0227">DNA damage</keyword>
<dbReference type="HAMAP" id="MF_00130">
    <property type="entry name" value="RecU"/>
    <property type="match status" value="1"/>
</dbReference>
<evidence type="ECO:0000313" key="14">
    <source>
        <dbReference type="EMBL" id="MDW0113789.1"/>
    </source>
</evidence>
<evidence type="ECO:0000256" key="4">
    <source>
        <dbReference type="ARBA" id="ARBA00022723"/>
    </source>
</evidence>
<accession>A0ABU4G9Y1</accession>